<dbReference type="Pfam" id="PF01329">
    <property type="entry name" value="Pterin_4a"/>
    <property type="match status" value="1"/>
</dbReference>
<comment type="similarity">
    <text evidence="2">Belongs to the pterin-4-alpha-carbinolamine dehydratase family.</text>
</comment>
<dbReference type="GO" id="GO:0006729">
    <property type="term" value="P:tetrahydrobiopterin biosynthetic process"/>
    <property type="evidence" value="ECO:0007669"/>
    <property type="project" value="InterPro"/>
</dbReference>
<sequence>MNLPIRHILRPPLHSFPTLTPRYKTFPNFLPSNSLYQVRRLQLPTLTDSSEEKCSLKEEAALEENSTPGVHTHPKENAPPESTLYPPTNITSNSSKVPKWKPRREAEHSTNPSDTTIQQSLKPLLKENGGKWVLTSDGMGMRRIFRFKGFKDTWNFMNAIAAKCKQEKHHPEWVNIYNKVFIHWTTHDLPGLSSNDILMATFCDEQAMIYKEIKEQENQKEVSDEIEITKNEEFLNHAREVGNENESENPKTANVTPKKAPKKAPNPENKVKASLKKKTKPSKNSEVYQKYKEMKERQQEEKAMRRTIDMMNVLQKAEEVRRRREAHDELLRQHKEQKEKREEQERAENGGVLSPKKISAGKINSKKMKKERRKRRRLVTVEHENLMRKHKEEKRLRVLRHQEWLRTHRVESRLKMDEGDEKE</sequence>
<feature type="compositionally biased region" description="Basic and acidic residues" evidence="6">
    <location>
        <begin position="50"/>
        <end position="60"/>
    </location>
</feature>
<accession>A0A9X0A9C6</accession>
<dbReference type="PANTHER" id="PTHR12599:SF0">
    <property type="entry name" value="PTERIN-4-ALPHA-CARBINOLAMINE DEHYDRATASE"/>
    <property type="match status" value="1"/>
</dbReference>
<dbReference type="AlphaFoldDB" id="A0A9X0A9C6"/>
<feature type="compositionally biased region" description="Polar residues" evidence="6">
    <location>
        <begin position="85"/>
        <end position="96"/>
    </location>
</feature>
<dbReference type="InterPro" id="IPR001533">
    <property type="entry name" value="Pterin_deHydtase"/>
</dbReference>
<reference evidence="7" key="1">
    <citation type="submission" date="2022-11" db="EMBL/GenBank/DDBJ databases">
        <title>Genome Resource of Sclerotinia nivalis Strain SnTB1, a Plant Pathogen Isolated from American Ginseng.</title>
        <authorList>
            <person name="Fan S."/>
        </authorList>
    </citation>
    <scope>NUCLEOTIDE SEQUENCE</scope>
    <source>
        <strain evidence="7">SnTB1</strain>
    </source>
</reference>
<dbReference type="InterPro" id="IPR036428">
    <property type="entry name" value="PCD_sf"/>
</dbReference>
<comment type="catalytic activity">
    <reaction evidence="1">
        <text>(4aS,6R)-4a-hydroxy-L-erythro-5,6,7,8-tetrahydrobiopterin = (6R)-L-erythro-6,7-dihydrobiopterin + H2O</text>
        <dbReference type="Rhea" id="RHEA:11920"/>
        <dbReference type="ChEBI" id="CHEBI:15377"/>
        <dbReference type="ChEBI" id="CHEBI:15642"/>
        <dbReference type="ChEBI" id="CHEBI:43120"/>
        <dbReference type="EC" id="4.2.1.96"/>
    </reaction>
</comment>
<gene>
    <name evidence="7" type="ORF">OCU04_012825</name>
</gene>
<organism evidence="7 8">
    <name type="scientific">Sclerotinia nivalis</name>
    <dbReference type="NCBI Taxonomy" id="352851"/>
    <lineage>
        <taxon>Eukaryota</taxon>
        <taxon>Fungi</taxon>
        <taxon>Dikarya</taxon>
        <taxon>Ascomycota</taxon>
        <taxon>Pezizomycotina</taxon>
        <taxon>Leotiomycetes</taxon>
        <taxon>Helotiales</taxon>
        <taxon>Sclerotiniaceae</taxon>
        <taxon>Sclerotinia</taxon>
    </lineage>
</organism>
<name>A0A9X0A9C6_9HELO</name>
<dbReference type="CDD" id="cd00488">
    <property type="entry name" value="PCD_DCoH"/>
    <property type="match status" value="1"/>
</dbReference>
<keyword evidence="4" id="KW-0456">Lyase</keyword>
<evidence type="ECO:0000256" key="2">
    <source>
        <dbReference type="ARBA" id="ARBA00006472"/>
    </source>
</evidence>
<proteinExistence type="inferred from homology"/>
<evidence type="ECO:0000313" key="7">
    <source>
        <dbReference type="EMBL" id="KAJ8058649.1"/>
    </source>
</evidence>
<dbReference type="GO" id="GO:0008124">
    <property type="term" value="F:4-alpha-hydroxytetrahydrobiopterin dehydratase activity"/>
    <property type="evidence" value="ECO:0007669"/>
    <property type="project" value="UniProtKB-EC"/>
</dbReference>
<dbReference type="OrthoDB" id="277398at2759"/>
<dbReference type="PANTHER" id="PTHR12599">
    <property type="entry name" value="PTERIN-4-ALPHA-CARBINOLAMINE DEHYDRATASE"/>
    <property type="match status" value="1"/>
</dbReference>
<feature type="region of interest" description="Disordered" evidence="6">
    <location>
        <begin position="48"/>
        <end position="119"/>
    </location>
</feature>
<keyword evidence="8" id="KW-1185">Reference proteome</keyword>
<dbReference type="SUPFAM" id="SSF55248">
    <property type="entry name" value="PCD-like"/>
    <property type="match status" value="1"/>
</dbReference>
<dbReference type="Gene3D" id="3.30.1360.20">
    <property type="entry name" value="Transcriptional coactivator/pterin dehydratase"/>
    <property type="match status" value="1"/>
</dbReference>
<feature type="compositionally biased region" description="Basic residues" evidence="6">
    <location>
        <begin position="364"/>
        <end position="378"/>
    </location>
</feature>
<dbReference type="EC" id="4.2.1.96" evidence="3"/>
<feature type="region of interest" description="Disordered" evidence="6">
    <location>
        <begin position="239"/>
        <end position="289"/>
    </location>
</feature>
<evidence type="ECO:0000256" key="4">
    <source>
        <dbReference type="ARBA" id="ARBA00023239"/>
    </source>
</evidence>
<feature type="compositionally biased region" description="Polar residues" evidence="6">
    <location>
        <begin position="109"/>
        <end position="119"/>
    </location>
</feature>
<feature type="region of interest" description="Disordered" evidence="6">
    <location>
        <begin position="332"/>
        <end position="386"/>
    </location>
</feature>
<dbReference type="Proteomes" id="UP001152300">
    <property type="component" value="Unassembled WGS sequence"/>
</dbReference>
<evidence type="ECO:0000313" key="8">
    <source>
        <dbReference type="Proteomes" id="UP001152300"/>
    </source>
</evidence>
<comment type="caution">
    <text evidence="7">The sequence shown here is derived from an EMBL/GenBank/DDBJ whole genome shotgun (WGS) entry which is preliminary data.</text>
</comment>
<evidence type="ECO:0000256" key="6">
    <source>
        <dbReference type="SAM" id="MobiDB-lite"/>
    </source>
</evidence>
<feature type="compositionally biased region" description="Basic and acidic residues" evidence="6">
    <location>
        <begin position="332"/>
        <end position="348"/>
    </location>
</feature>
<evidence type="ECO:0000256" key="5">
    <source>
        <dbReference type="ARBA" id="ARBA00030497"/>
    </source>
</evidence>
<evidence type="ECO:0000256" key="1">
    <source>
        <dbReference type="ARBA" id="ARBA00001554"/>
    </source>
</evidence>
<evidence type="ECO:0000256" key="3">
    <source>
        <dbReference type="ARBA" id="ARBA00013252"/>
    </source>
</evidence>
<protein>
    <recommendedName>
        <fullName evidence="3">4a-hydroxytetrahydrobiopterin dehydratase</fullName>
        <ecNumber evidence="3">4.2.1.96</ecNumber>
    </recommendedName>
    <alternativeName>
        <fullName evidence="5">4-alpha-hydroxy-tetrahydropterin dehydratase</fullName>
    </alternativeName>
</protein>
<dbReference type="EMBL" id="JAPEIS010000016">
    <property type="protein sequence ID" value="KAJ8058649.1"/>
    <property type="molecule type" value="Genomic_DNA"/>
</dbReference>